<comment type="caution">
    <text evidence="1">The sequence shown here is derived from an EMBL/GenBank/DDBJ whole genome shotgun (WGS) entry which is preliminary data.</text>
</comment>
<sequence>MTVIRSCTNDVLTLGLNRPEAGNRISPEMIRALLEDYRNADPLNGGPAVVILKAEGDVFSLGRQRPAQQSADPADIVAEFSLIQELNEAVQHCRAVTISAIHGRCEGAGLSLAARADIVLIAEDAVVSFPEIPHGIPPTIVLSHYRYVLPRNILGDLIFTGRELSGTEAVAGGLAARAVPAGDLSSVAETLASQVAGYDRASIALVKDFLLQTEALPAPLAPKLGISLYANEISHRQLGK</sequence>
<dbReference type="RefSeq" id="WP_377263343.1">
    <property type="nucleotide sequence ID" value="NZ_JBHMAA010000019.1"/>
</dbReference>
<dbReference type="InterPro" id="IPR029045">
    <property type="entry name" value="ClpP/crotonase-like_dom_sf"/>
</dbReference>
<proteinExistence type="predicted"/>
<dbReference type="EMBL" id="JBHMAA010000019">
    <property type="protein sequence ID" value="MFB9950705.1"/>
    <property type="molecule type" value="Genomic_DNA"/>
</dbReference>
<dbReference type="PANTHER" id="PTHR11941">
    <property type="entry name" value="ENOYL-COA HYDRATASE-RELATED"/>
    <property type="match status" value="1"/>
</dbReference>
<dbReference type="InterPro" id="IPR001753">
    <property type="entry name" value="Enoyl-CoA_hydra/iso"/>
</dbReference>
<gene>
    <name evidence="1" type="ORF">ACFFP0_17770</name>
</gene>
<dbReference type="Pfam" id="PF00378">
    <property type="entry name" value="ECH_1"/>
    <property type="match status" value="1"/>
</dbReference>
<organism evidence="1 2">
    <name type="scientific">Rhizobium puerariae</name>
    <dbReference type="NCBI Taxonomy" id="1585791"/>
    <lineage>
        <taxon>Bacteria</taxon>
        <taxon>Pseudomonadati</taxon>
        <taxon>Pseudomonadota</taxon>
        <taxon>Alphaproteobacteria</taxon>
        <taxon>Hyphomicrobiales</taxon>
        <taxon>Rhizobiaceae</taxon>
        <taxon>Rhizobium/Agrobacterium group</taxon>
        <taxon>Rhizobium</taxon>
    </lineage>
</organism>
<dbReference type="PANTHER" id="PTHR11941:SF54">
    <property type="entry name" value="ENOYL-COA HYDRATASE, MITOCHONDRIAL"/>
    <property type="match status" value="1"/>
</dbReference>
<reference evidence="1 2" key="1">
    <citation type="submission" date="2024-09" db="EMBL/GenBank/DDBJ databases">
        <authorList>
            <person name="Sun Q."/>
            <person name="Mori K."/>
        </authorList>
    </citation>
    <scope>NUCLEOTIDE SEQUENCE [LARGE SCALE GENOMIC DNA]</scope>
    <source>
        <strain evidence="1 2">TBRC 4938</strain>
    </source>
</reference>
<accession>A0ABV6AJD0</accession>
<dbReference type="CDD" id="cd06558">
    <property type="entry name" value="crotonase-like"/>
    <property type="match status" value="1"/>
</dbReference>
<dbReference type="SUPFAM" id="SSF52096">
    <property type="entry name" value="ClpP/crotonase"/>
    <property type="match status" value="1"/>
</dbReference>
<dbReference type="Gene3D" id="3.90.226.10">
    <property type="entry name" value="2-enoyl-CoA Hydratase, Chain A, domain 1"/>
    <property type="match status" value="1"/>
</dbReference>
<protein>
    <submittedName>
        <fullName evidence="1">Enoyl-CoA hydratase/isomerase family protein</fullName>
    </submittedName>
</protein>
<keyword evidence="2" id="KW-1185">Reference proteome</keyword>
<dbReference type="Proteomes" id="UP001589692">
    <property type="component" value="Unassembled WGS sequence"/>
</dbReference>
<evidence type="ECO:0000313" key="1">
    <source>
        <dbReference type="EMBL" id="MFB9950705.1"/>
    </source>
</evidence>
<evidence type="ECO:0000313" key="2">
    <source>
        <dbReference type="Proteomes" id="UP001589692"/>
    </source>
</evidence>
<name>A0ABV6AJD0_9HYPH</name>